<evidence type="ECO:0000256" key="1">
    <source>
        <dbReference type="ARBA" id="ARBA00022737"/>
    </source>
</evidence>
<dbReference type="SUPFAM" id="SSF48452">
    <property type="entry name" value="TPR-like"/>
    <property type="match status" value="2"/>
</dbReference>
<evidence type="ECO:0000256" key="3">
    <source>
        <dbReference type="SAM" id="SignalP"/>
    </source>
</evidence>
<keyword evidence="5" id="KW-1185">Reference proteome</keyword>
<comment type="caution">
    <text evidence="4">The sequence shown here is derived from an EMBL/GenBank/DDBJ whole genome shotgun (WGS) entry which is preliminary data.</text>
</comment>
<dbReference type="PANTHER" id="PTHR45586">
    <property type="entry name" value="TPR REPEAT-CONTAINING PROTEIN PA4667"/>
    <property type="match status" value="1"/>
</dbReference>
<evidence type="ECO:0000313" key="4">
    <source>
        <dbReference type="EMBL" id="MBF2735804.1"/>
    </source>
</evidence>
<dbReference type="AlphaFoldDB" id="A0A930XYK0"/>
<keyword evidence="1" id="KW-0677">Repeat</keyword>
<sequence length="523" mass="57603">MMRLRVVLPLLAALAAPPAGAAAGYSERQFENVLRGYLEIGTGADARAGVMRLYSLGRQLEDPGLLRDATHGAIGLKDLALAMKISRDWIAHGGDAEALSMLARIHISEGHPGLVRAIPLLTRLARATGDPGQVFELASVARGDQVLAMQSAYAKLPKTAGYHAYMALLHLRNGGVAEAGAQIDMGLARWPGDLEILMARLRHRVVAGDDLGAVAALEALAAAAEVDVPTAVAVYEDWAHQHEVRGALLPRAADYGIEEGRRHYAQLRAGVFFFSHGDPERALEALAGVPEHSPSWEDAVSMRAVSYETLGEDAKILALYEEALVHAPRENLTALAQGYARQLRRQKGDAQAYDFLAGLEQAERLPDLLYVRSLYAERLDRIKEAEADLRAYIRLRPDSADGYNALGYMFADHGVRLEEARRLIKDALAIDPESAAIVDSYGWVLYRLGDLEGAREQLERSLRLMGREPHVEILAHYGEVLWELGLEDDAVRVWRKGWELDESNDVLLETMRRYDLESGARLY</sequence>
<proteinExistence type="predicted"/>
<keyword evidence="2" id="KW-0802">TPR repeat</keyword>
<gene>
    <name evidence="4" type="ORF">ISN26_07030</name>
</gene>
<dbReference type="InterPro" id="IPR051012">
    <property type="entry name" value="CellSynth/LPSAsmb/PSIAsmb"/>
</dbReference>
<dbReference type="EMBL" id="JADHEI010000052">
    <property type="protein sequence ID" value="MBF2735804.1"/>
    <property type="molecule type" value="Genomic_DNA"/>
</dbReference>
<evidence type="ECO:0000256" key="2">
    <source>
        <dbReference type="ARBA" id="ARBA00022803"/>
    </source>
</evidence>
<dbReference type="PANTHER" id="PTHR45586:SF1">
    <property type="entry name" value="LIPOPOLYSACCHARIDE ASSEMBLY PROTEIN B"/>
    <property type="match status" value="1"/>
</dbReference>
<dbReference type="Proteomes" id="UP000604381">
    <property type="component" value="Unassembled WGS sequence"/>
</dbReference>
<reference evidence="4" key="1">
    <citation type="submission" date="2020-10" db="EMBL/GenBank/DDBJ databases">
        <title>An improved Amphimedon queenslandica hologenome assembly reveals how three proteobacterial symbionts can extend the metabolic phenotypic of their marine sponge host.</title>
        <authorList>
            <person name="Degnan B."/>
            <person name="Degnan S."/>
            <person name="Xiang X."/>
        </authorList>
    </citation>
    <scope>NUCLEOTIDE SEQUENCE</scope>
    <source>
        <strain evidence="4">AqS2</strain>
    </source>
</reference>
<protein>
    <recommendedName>
        <fullName evidence="6">Tetratricopeptide repeat protein</fullName>
    </recommendedName>
</protein>
<accession>A0A930XYK0</accession>
<organism evidence="4 5">
    <name type="scientific">Candidatus Amphirhobacter heronislandensis</name>
    <dbReference type="NCBI Taxonomy" id="1732024"/>
    <lineage>
        <taxon>Bacteria</taxon>
        <taxon>Pseudomonadati</taxon>
        <taxon>Pseudomonadota</taxon>
        <taxon>Gammaproteobacteria</taxon>
        <taxon>Candidatus Tethybacterales</taxon>
        <taxon>Candidatus Tethybacteraceae</taxon>
        <taxon>Candidatus Amphirhobacter</taxon>
    </lineage>
</organism>
<name>A0A930XYK0_9GAMM</name>
<evidence type="ECO:0008006" key="6">
    <source>
        <dbReference type="Google" id="ProtNLM"/>
    </source>
</evidence>
<dbReference type="Gene3D" id="1.25.40.10">
    <property type="entry name" value="Tetratricopeptide repeat domain"/>
    <property type="match status" value="2"/>
</dbReference>
<feature type="signal peptide" evidence="3">
    <location>
        <begin position="1"/>
        <end position="21"/>
    </location>
</feature>
<dbReference type="InterPro" id="IPR011990">
    <property type="entry name" value="TPR-like_helical_dom_sf"/>
</dbReference>
<feature type="chain" id="PRO_5038131271" description="Tetratricopeptide repeat protein" evidence="3">
    <location>
        <begin position="22"/>
        <end position="523"/>
    </location>
</feature>
<evidence type="ECO:0000313" key="5">
    <source>
        <dbReference type="Proteomes" id="UP000604381"/>
    </source>
</evidence>
<keyword evidence="3" id="KW-0732">Signal</keyword>